<protein>
    <submittedName>
        <fullName evidence="3">Universal stress protein</fullName>
    </submittedName>
</protein>
<accession>A0ABY9X7S9</accession>
<dbReference type="InterPro" id="IPR006016">
    <property type="entry name" value="UspA"/>
</dbReference>
<dbReference type="InterPro" id="IPR006015">
    <property type="entry name" value="Universal_stress_UspA"/>
</dbReference>
<dbReference type="PANTHER" id="PTHR43010:SF1">
    <property type="entry name" value="USPA DOMAIN-CONTAINING PROTEIN"/>
    <property type="match status" value="1"/>
</dbReference>
<gene>
    <name evidence="3" type="ORF">F0U60_50520</name>
</gene>
<dbReference type="InterPro" id="IPR051688">
    <property type="entry name" value="USP_A"/>
</dbReference>
<sequence length="157" mass="16256">MPRSWAGTGHGMERVMARILIAVDGSPASLRALEFGASLAAKLGVGVVLLYVMQQVMLPMGGGGGPETLSELQDALRTEGTQLLNSLADKARAHNVAVETELGVGTPALAIHDRSEAPDIQMVVMGSRGHGAMARLLLGSVATQVVHSSGKPVVVVR</sequence>
<evidence type="ECO:0000256" key="1">
    <source>
        <dbReference type="ARBA" id="ARBA00008791"/>
    </source>
</evidence>
<organism evidence="3 4">
    <name type="scientific">Archangium minus</name>
    <dbReference type="NCBI Taxonomy" id="83450"/>
    <lineage>
        <taxon>Bacteria</taxon>
        <taxon>Pseudomonadati</taxon>
        <taxon>Myxococcota</taxon>
        <taxon>Myxococcia</taxon>
        <taxon>Myxococcales</taxon>
        <taxon>Cystobacterineae</taxon>
        <taxon>Archangiaceae</taxon>
        <taxon>Archangium</taxon>
    </lineage>
</organism>
<evidence type="ECO:0000313" key="3">
    <source>
        <dbReference type="EMBL" id="WNG51456.1"/>
    </source>
</evidence>
<dbReference type="InterPro" id="IPR014729">
    <property type="entry name" value="Rossmann-like_a/b/a_fold"/>
</dbReference>
<reference evidence="3 4" key="1">
    <citation type="submission" date="2019-08" db="EMBL/GenBank/DDBJ databases">
        <title>Archangium and Cystobacter genomes.</title>
        <authorList>
            <person name="Chen I.-C.K."/>
            <person name="Wielgoss S."/>
        </authorList>
    </citation>
    <scope>NUCLEOTIDE SEQUENCE [LARGE SCALE GENOMIC DNA]</scope>
    <source>
        <strain evidence="3 4">Cbm 6</strain>
    </source>
</reference>
<dbReference type="Pfam" id="PF00582">
    <property type="entry name" value="Usp"/>
    <property type="match status" value="1"/>
</dbReference>
<keyword evidence="4" id="KW-1185">Reference proteome</keyword>
<feature type="domain" description="UspA" evidence="2">
    <location>
        <begin position="18"/>
        <end position="157"/>
    </location>
</feature>
<dbReference type="SUPFAM" id="SSF52402">
    <property type="entry name" value="Adenine nucleotide alpha hydrolases-like"/>
    <property type="match status" value="1"/>
</dbReference>
<evidence type="ECO:0000259" key="2">
    <source>
        <dbReference type="Pfam" id="PF00582"/>
    </source>
</evidence>
<dbReference type="Gene3D" id="3.40.50.620">
    <property type="entry name" value="HUPs"/>
    <property type="match status" value="1"/>
</dbReference>
<dbReference type="PRINTS" id="PR01438">
    <property type="entry name" value="UNVRSLSTRESS"/>
</dbReference>
<dbReference type="EMBL" id="CP043494">
    <property type="protein sequence ID" value="WNG51456.1"/>
    <property type="molecule type" value="Genomic_DNA"/>
</dbReference>
<dbReference type="Proteomes" id="UP001611383">
    <property type="component" value="Chromosome"/>
</dbReference>
<proteinExistence type="inferred from homology"/>
<comment type="similarity">
    <text evidence="1">Belongs to the universal stress protein A family.</text>
</comment>
<evidence type="ECO:0000313" key="4">
    <source>
        <dbReference type="Proteomes" id="UP001611383"/>
    </source>
</evidence>
<name>A0ABY9X7S9_9BACT</name>
<dbReference type="PANTHER" id="PTHR43010">
    <property type="entry name" value="UNIVERSAL STRESS PROTEIN SLR1230"/>
    <property type="match status" value="1"/>
</dbReference>
<dbReference type="CDD" id="cd00293">
    <property type="entry name" value="USP-like"/>
    <property type="match status" value="1"/>
</dbReference>